<dbReference type="Gene3D" id="3.40.50.720">
    <property type="entry name" value="NAD(P)-binding Rossmann-like Domain"/>
    <property type="match status" value="1"/>
</dbReference>
<dbReference type="Proteomes" id="UP000619260">
    <property type="component" value="Unassembled WGS sequence"/>
</dbReference>
<dbReference type="FunFam" id="3.40.50.720:FF:000336">
    <property type="entry name" value="Aldehyde reductase"/>
    <property type="match status" value="1"/>
</dbReference>
<keyword evidence="1" id="KW-0560">Oxidoreductase</keyword>
<evidence type="ECO:0000259" key="3">
    <source>
        <dbReference type="Pfam" id="PF01370"/>
    </source>
</evidence>
<accession>A0A8J3YJK3</accession>
<evidence type="ECO:0000313" key="5">
    <source>
        <dbReference type="Proteomes" id="UP000619260"/>
    </source>
</evidence>
<dbReference type="InterPro" id="IPR050425">
    <property type="entry name" value="NAD(P)_dehydrat-like"/>
</dbReference>
<evidence type="ECO:0000256" key="1">
    <source>
        <dbReference type="ARBA" id="ARBA00023002"/>
    </source>
</evidence>
<reference evidence="4" key="1">
    <citation type="submission" date="2021-01" db="EMBL/GenBank/DDBJ databases">
        <title>Whole genome shotgun sequence of Virgisporangium aliadipatigenens NBRC 105644.</title>
        <authorList>
            <person name="Komaki H."/>
            <person name="Tamura T."/>
        </authorList>
    </citation>
    <scope>NUCLEOTIDE SEQUENCE</scope>
    <source>
        <strain evidence="4">NBRC 105644</strain>
    </source>
</reference>
<evidence type="ECO:0000313" key="4">
    <source>
        <dbReference type="EMBL" id="GIJ45111.1"/>
    </source>
</evidence>
<comment type="caution">
    <text evidence="4">The sequence shown here is derived from an EMBL/GenBank/DDBJ whole genome shotgun (WGS) entry which is preliminary data.</text>
</comment>
<dbReference type="EMBL" id="BOPF01000006">
    <property type="protein sequence ID" value="GIJ45111.1"/>
    <property type="molecule type" value="Genomic_DNA"/>
</dbReference>
<comment type="similarity">
    <text evidence="2">Belongs to the NAD(P)-dependent epimerase/dehydratase family. Dihydroflavonol-4-reductase subfamily.</text>
</comment>
<evidence type="ECO:0000256" key="2">
    <source>
        <dbReference type="ARBA" id="ARBA00023445"/>
    </source>
</evidence>
<name>A0A8J3YJK3_9ACTN</name>
<dbReference type="SUPFAM" id="SSF51735">
    <property type="entry name" value="NAD(P)-binding Rossmann-fold domains"/>
    <property type="match status" value="1"/>
</dbReference>
<dbReference type="InterPro" id="IPR001509">
    <property type="entry name" value="Epimerase_deHydtase"/>
</dbReference>
<dbReference type="AlphaFoldDB" id="A0A8J3YJK3"/>
<dbReference type="GO" id="GO:0016616">
    <property type="term" value="F:oxidoreductase activity, acting on the CH-OH group of donors, NAD or NADP as acceptor"/>
    <property type="evidence" value="ECO:0007669"/>
    <property type="project" value="TreeGrafter"/>
</dbReference>
<feature type="domain" description="NAD-dependent epimerase/dehydratase" evidence="3">
    <location>
        <begin position="3"/>
        <end position="236"/>
    </location>
</feature>
<dbReference type="Pfam" id="PF01370">
    <property type="entry name" value="Epimerase"/>
    <property type="match status" value="1"/>
</dbReference>
<dbReference type="PANTHER" id="PTHR10366:SF564">
    <property type="entry name" value="STEROL-4-ALPHA-CARBOXYLATE 3-DEHYDROGENASE, DECARBOXYLATING"/>
    <property type="match status" value="1"/>
</dbReference>
<proteinExistence type="inferred from homology"/>
<keyword evidence="5" id="KW-1185">Reference proteome</keyword>
<dbReference type="InterPro" id="IPR036291">
    <property type="entry name" value="NAD(P)-bd_dom_sf"/>
</dbReference>
<gene>
    <name evidence="4" type="ORF">Val02_19970</name>
</gene>
<dbReference type="PANTHER" id="PTHR10366">
    <property type="entry name" value="NAD DEPENDENT EPIMERASE/DEHYDRATASE"/>
    <property type="match status" value="1"/>
</dbReference>
<organism evidence="4 5">
    <name type="scientific">Virgisporangium aliadipatigenens</name>
    <dbReference type="NCBI Taxonomy" id="741659"/>
    <lineage>
        <taxon>Bacteria</taxon>
        <taxon>Bacillati</taxon>
        <taxon>Actinomycetota</taxon>
        <taxon>Actinomycetes</taxon>
        <taxon>Micromonosporales</taxon>
        <taxon>Micromonosporaceae</taxon>
        <taxon>Virgisporangium</taxon>
    </lineage>
</organism>
<protein>
    <submittedName>
        <fullName evidence="4">Dihydroflavonol-4-reductase</fullName>
    </submittedName>
</protein>
<sequence>MIVLVTGVTGFVAGHCVRELLTHGYDVRGTVRDPATADVAHLRAIAAETGRVFDVVRADLTDDAGWAEAVDGCACVWHVASPNPTEVPRDPETLVRPAVDGTLRVLRAAAAAPSVKRVVYTSSVATIRLGHADLTKVRTEADWSVPDGLDPYPRSKVLAERAAWEFAEANGLDLVVVNPGLVLGPLLNAAKPMSLEILRRIFAGEVPAVPRMSFAVTDARDVAVGHRLAMENPDAAGRYILAGPSVWLGEMARVLDEEFAPLGYRVARRPAPRWLLWVVGRWDRDVRMALRYLDQPTLLSSDRAIRELGWTQRPVRESIVDAAESFVRFGTVDRPRP</sequence>